<evidence type="ECO:0000313" key="1">
    <source>
        <dbReference type="EMBL" id="SVC65261.1"/>
    </source>
</evidence>
<gene>
    <name evidence="1" type="ORF">METZ01_LOCUS318115</name>
</gene>
<accession>A0A382P0A6</accession>
<organism evidence="1">
    <name type="scientific">marine metagenome</name>
    <dbReference type="NCBI Taxonomy" id="408172"/>
    <lineage>
        <taxon>unclassified sequences</taxon>
        <taxon>metagenomes</taxon>
        <taxon>ecological metagenomes</taxon>
    </lineage>
</organism>
<proteinExistence type="predicted"/>
<name>A0A382P0A6_9ZZZZ</name>
<feature type="non-terminal residue" evidence="1">
    <location>
        <position position="1"/>
    </location>
</feature>
<sequence>VGCNITRRMAKKVFPVFPRNAHCSKSGGKGMPEIMYSEVLPFPPYIS</sequence>
<dbReference type="AlphaFoldDB" id="A0A382P0A6"/>
<dbReference type="EMBL" id="UINC01103120">
    <property type="protein sequence ID" value="SVC65261.1"/>
    <property type="molecule type" value="Genomic_DNA"/>
</dbReference>
<reference evidence="1" key="1">
    <citation type="submission" date="2018-05" db="EMBL/GenBank/DDBJ databases">
        <authorList>
            <person name="Lanie J.A."/>
            <person name="Ng W.-L."/>
            <person name="Kazmierczak K.M."/>
            <person name="Andrzejewski T.M."/>
            <person name="Davidsen T.M."/>
            <person name="Wayne K.J."/>
            <person name="Tettelin H."/>
            <person name="Glass J.I."/>
            <person name="Rusch D."/>
            <person name="Podicherti R."/>
            <person name="Tsui H.-C.T."/>
            <person name="Winkler M.E."/>
        </authorList>
    </citation>
    <scope>NUCLEOTIDE SEQUENCE</scope>
</reference>
<protein>
    <submittedName>
        <fullName evidence="1">Uncharacterized protein</fullName>
    </submittedName>
</protein>
<feature type="non-terminal residue" evidence="1">
    <location>
        <position position="47"/>
    </location>
</feature>